<sequence>MDAINNLFTNLLNIGLGAAVTVAAFFLMWGAFIYMSAGGSPHQMERGKSAMVNAIAGLAIVLSARVLAGLVQSALGQ</sequence>
<evidence type="ECO:0000313" key="2">
    <source>
        <dbReference type="EMBL" id="CCF85741.1"/>
    </source>
</evidence>
<proteinExistence type="predicted"/>
<accession>I4EM28</accession>
<feature type="transmembrane region" description="Helical" evidence="1">
    <location>
        <begin position="55"/>
        <end position="75"/>
    </location>
</feature>
<dbReference type="Proteomes" id="UP000004221">
    <property type="component" value="Unassembled WGS sequence"/>
</dbReference>
<evidence type="ECO:0000313" key="3">
    <source>
        <dbReference type="Proteomes" id="UP000004221"/>
    </source>
</evidence>
<name>I4EM28_9BACT</name>
<dbReference type="Pfam" id="PF18895">
    <property type="entry name" value="T4SS_pilin"/>
    <property type="match status" value="1"/>
</dbReference>
<organism evidence="2 3">
    <name type="scientific">Nitrolancea hollandica Lb</name>
    <dbReference type="NCBI Taxonomy" id="1129897"/>
    <lineage>
        <taxon>Bacteria</taxon>
        <taxon>Pseudomonadati</taxon>
        <taxon>Thermomicrobiota</taxon>
        <taxon>Thermomicrobia</taxon>
        <taxon>Sphaerobacterales</taxon>
        <taxon>Sphaerobacterineae</taxon>
        <taxon>Sphaerobacteraceae</taxon>
        <taxon>Nitrolancea</taxon>
    </lineage>
</organism>
<protein>
    <submittedName>
        <fullName evidence="2">Uncharacterized protein</fullName>
    </submittedName>
</protein>
<keyword evidence="1" id="KW-1133">Transmembrane helix</keyword>
<dbReference type="OrthoDB" id="4566527at2"/>
<comment type="caution">
    <text evidence="2">The sequence shown here is derived from an EMBL/GenBank/DDBJ whole genome shotgun (WGS) entry which is preliminary data.</text>
</comment>
<dbReference type="AlphaFoldDB" id="I4EM28"/>
<evidence type="ECO:0000256" key="1">
    <source>
        <dbReference type="SAM" id="Phobius"/>
    </source>
</evidence>
<reference evidence="2 3" key="1">
    <citation type="journal article" date="2012" name="ISME J.">
        <title>Nitrification expanded: discovery, physiology and genomics of a nitrite-oxidizing bacterium from the phylum Chloroflexi.</title>
        <authorList>
            <person name="Sorokin D.Y."/>
            <person name="Lucker S."/>
            <person name="Vejmelkova D."/>
            <person name="Kostrikina N.A."/>
            <person name="Kleerebezem R."/>
            <person name="Rijpstra W.I."/>
            <person name="Damste J.S."/>
            <person name="Le Paslier D."/>
            <person name="Muyzer G."/>
            <person name="Wagner M."/>
            <person name="van Loosdrecht M.C."/>
            <person name="Daims H."/>
        </authorList>
    </citation>
    <scope>NUCLEOTIDE SEQUENCE [LARGE SCALE GENOMIC DNA]</scope>
    <source>
        <strain evidence="3">none</strain>
    </source>
</reference>
<dbReference type="RefSeq" id="WP_008480883.1">
    <property type="nucleotide sequence ID" value="NZ_CAGS01000507.1"/>
</dbReference>
<dbReference type="InterPro" id="IPR043993">
    <property type="entry name" value="T4SS_pilin"/>
</dbReference>
<gene>
    <name evidence="2" type="ORF">NITHO_5550004</name>
</gene>
<feature type="transmembrane region" description="Helical" evidence="1">
    <location>
        <begin position="12"/>
        <end position="34"/>
    </location>
</feature>
<dbReference type="EMBL" id="CAGS01000507">
    <property type="protein sequence ID" value="CCF85741.1"/>
    <property type="molecule type" value="Genomic_DNA"/>
</dbReference>
<keyword evidence="1" id="KW-0472">Membrane</keyword>
<keyword evidence="3" id="KW-1185">Reference proteome</keyword>
<keyword evidence="1" id="KW-0812">Transmembrane</keyword>